<dbReference type="PANTHER" id="PTHR21600">
    <property type="entry name" value="MITOCHONDRIAL RNA PSEUDOURIDINE SYNTHASE"/>
    <property type="match status" value="1"/>
</dbReference>
<evidence type="ECO:0000313" key="7">
    <source>
        <dbReference type="Proteomes" id="UP001207605"/>
    </source>
</evidence>
<keyword evidence="7" id="KW-1185">Reference proteome</keyword>
<comment type="similarity">
    <text evidence="2">Belongs to the pseudouridine synthase RluA family.</text>
</comment>
<evidence type="ECO:0000256" key="2">
    <source>
        <dbReference type="ARBA" id="ARBA00010876"/>
    </source>
</evidence>
<dbReference type="PROSITE" id="PS01129">
    <property type="entry name" value="PSI_RLU"/>
    <property type="match status" value="1"/>
</dbReference>
<accession>A0ABT2S674</accession>
<organism evidence="6 7">
    <name type="scientific">Dorea ammoniilytica</name>
    <dbReference type="NCBI Taxonomy" id="2981788"/>
    <lineage>
        <taxon>Bacteria</taxon>
        <taxon>Bacillati</taxon>
        <taxon>Bacillota</taxon>
        <taxon>Clostridia</taxon>
        <taxon>Lachnospirales</taxon>
        <taxon>Lachnospiraceae</taxon>
        <taxon>Dorea</taxon>
    </lineage>
</organism>
<dbReference type="CDD" id="cd02869">
    <property type="entry name" value="PseudoU_synth_RluA_like"/>
    <property type="match status" value="1"/>
</dbReference>
<dbReference type="SUPFAM" id="SSF55120">
    <property type="entry name" value="Pseudouridine synthase"/>
    <property type="match status" value="1"/>
</dbReference>
<evidence type="ECO:0000256" key="4">
    <source>
        <dbReference type="ARBA" id="ARBA00033164"/>
    </source>
</evidence>
<protein>
    <recommendedName>
        <fullName evidence="3">RNA pseudouridylate synthase</fullName>
    </recommendedName>
    <alternativeName>
        <fullName evidence="4">RNA-uridine isomerase</fullName>
    </alternativeName>
</protein>
<evidence type="ECO:0000259" key="5">
    <source>
        <dbReference type="Pfam" id="PF00849"/>
    </source>
</evidence>
<evidence type="ECO:0000313" key="6">
    <source>
        <dbReference type="EMBL" id="MCU6700096.1"/>
    </source>
</evidence>
<dbReference type="PANTHER" id="PTHR21600:SF87">
    <property type="entry name" value="RNA PSEUDOURIDYLATE SYNTHASE DOMAIN-CONTAINING PROTEIN 1"/>
    <property type="match status" value="1"/>
</dbReference>
<reference evidence="6 7" key="1">
    <citation type="journal article" date="2021" name="ISME Commun">
        <title>Automated analysis of genomic sequences facilitates high-throughput and comprehensive description of bacteria.</title>
        <authorList>
            <person name="Hitch T.C.A."/>
        </authorList>
    </citation>
    <scope>NUCLEOTIDE SEQUENCE [LARGE SCALE GENOMIC DNA]</scope>
    <source>
        <strain evidence="6 7">Sanger_02</strain>
    </source>
</reference>
<dbReference type="Proteomes" id="UP001207605">
    <property type="component" value="Unassembled WGS sequence"/>
</dbReference>
<comment type="caution">
    <text evidence="6">The sequence shown here is derived from an EMBL/GenBank/DDBJ whole genome shotgun (WGS) entry which is preliminary data.</text>
</comment>
<comment type="catalytic activity">
    <reaction evidence="1">
        <text>a uridine in RNA = a pseudouridine in RNA</text>
        <dbReference type="Rhea" id="RHEA:48348"/>
        <dbReference type="Rhea" id="RHEA-COMP:12068"/>
        <dbReference type="Rhea" id="RHEA-COMP:12069"/>
        <dbReference type="ChEBI" id="CHEBI:65314"/>
        <dbReference type="ChEBI" id="CHEBI:65315"/>
    </reaction>
</comment>
<dbReference type="Pfam" id="PF00849">
    <property type="entry name" value="PseudoU_synth_2"/>
    <property type="match status" value="1"/>
</dbReference>
<dbReference type="InterPro" id="IPR020103">
    <property type="entry name" value="PsdUridine_synth_cat_dom_sf"/>
</dbReference>
<dbReference type="Gene3D" id="3.30.2350.10">
    <property type="entry name" value="Pseudouridine synthase"/>
    <property type="match status" value="1"/>
</dbReference>
<sequence>MRQELQILYEDPDIIVCFKPHGLATQSHRISTPDLEHMILNHLAEAEHSSSSSHKHRSAPYLAVIHRLDQPVSGILVFAKNPKAARNLNHQLTNEGFGKHYMALVDGCPSKETDTLVNYLVKDSKSNTSRVCDHHTHGAKEARLSYRIHSKEAEQTLLEVTLDTGRHHQIRVQLAHMGCPIVGDAKYNPNAQKKGWQEIKLCAYRLAFRHPITGTPLEFQVPFS</sequence>
<proteinExistence type="inferred from homology"/>
<dbReference type="EMBL" id="JAOQJV010000008">
    <property type="protein sequence ID" value="MCU6700096.1"/>
    <property type="molecule type" value="Genomic_DNA"/>
</dbReference>
<gene>
    <name evidence="6" type="ORF">OCV65_07610</name>
</gene>
<name>A0ABT2S674_9FIRM</name>
<dbReference type="InterPro" id="IPR050188">
    <property type="entry name" value="RluA_PseudoU_synthase"/>
</dbReference>
<dbReference type="InterPro" id="IPR006145">
    <property type="entry name" value="PsdUridine_synth_RsuA/RluA"/>
</dbReference>
<dbReference type="RefSeq" id="WP_262581553.1">
    <property type="nucleotide sequence ID" value="NZ_JAOQJV010000008.1"/>
</dbReference>
<feature type="domain" description="Pseudouridine synthase RsuA/RluA-like" evidence="5">
    <location>
        <begin position="13"/>
        <end position="176"/>
    </location>
</feature>
<evidence type="ECO:0000256" key="3">
    <source>
        <dbReference type="ARBA" id="ARBA00031870"/>
    </source>
</evidence>
<evidence type="ECO:0000256" key="1">
    <source>
        <dbReference type="ARBA" id="ARBA00000073"/>
    </source>
</evidence>
<dbReference type="InterPro" id="IPR006224">
    <property type="entry name" value="PsdUridine_synth_RluA-like_CS"/>
</dbReference>